<dbReference type="InterPro" id="IPR013519">
    <property type="entry name" value="Int_alpha_beta-p"/>
</dbReference>
<evidence type="ECO:0000256" key="3">
    <source>
        <dbReference type="ARBA" id="ARBA00022801"/>
    </source>
</evidence>
<feature type="chain" id="PRO_5045760912" description="FG-GAP repeat-containing protein" evidence="6">
    <location>
        <begin position="25"/>
        <end position="687"/>
    </location>
</feature>
<feature type="region of interest" description="Disordered" evidence="5">
    <location>
        <begin position="25"/>
        <end position="94"/>
    </location>
</feature>
<dbReference type="PROSITE" id="PS51470">
    <property type="entry name" value="FG_GAP"/>
    <property type="match status" value="2"/>
</dbReference>
<dbReference type="Proteomes" id="UP001217838">
    <property type="component" value="Unassembled WGS sequence"/>
</dbReference>
<dbReference type="PANTHER" id="PTHR23221">
    <property type="entry name" value="GLYCOSYLPHOSPHATIDYLINOSITOL PHOSPHOLIPASE D"/>
    <property type="match status" value="1"/>
</dbReference>
<gene>
    <name evidence="7" type="ORF">POL58_35545</name>
</gene>
<evidence type="ECO:0000256" key="5">
    <source>
        <dbReference type="SAM" id="MobiDB-lite"/>
    </source>
</evidence>
<dbReference type="Gene3D" id="2.130.10.130">
    <property type="entry name" value="Integrin alpha, N-terminal"/>
    <property type="match status" value="4"/>
</dbReference>
<dbReference type="EMBL" id="JAQNDN010000021">
    <property type="protein sequence ID" value="MDC0673122.1"/>
    <property type="molecule type" value="Genomic_DNA"/>
</dbReference>
<evidence type="ECO:0000256" key="2">
    <source>
        <dbReference type="ARBA" id="ARBA00022737"/>
    </source>
</evidence>
<evidence type="ECO:0000256" key="4">
    <source>
        <dbReference type="ARBA" id="ARBA00023180"/>
    </source>
</evidence>
<name>A0ABT5BG98_9BACT</name>
<evidence type="ECO:0008006" key="9">
    <source>
        <dbReference type="Google" id="ProtNLM"/>
    </source>
</evidence>
<dbReference type="SMART" id="SM00191">
    <property type="entry name" value="Int_alpha"/>
    <property type="match status" value="6"/>
</dbReference>
<dbReference type="PANTHER" id="PTHR23221:SF7">
    <property type="entry name" value="PHOSPHATIDYLINOSITOL-GLYCAN-SPECIFIC PHOSPHOLIPASE D"/>
    <property type="match status" value="1"/>
</dbReference>
<dbReference type="PROSITE" id="PS51257">
    <property type="entry name" value="PROKAR_LIPOPROTEIN"/>
    <property type="match status" value="1"/>
</dbReference>
<feature type="signal peptide" evidence="6">
    <location>
        <begin position="1"/>
        <end position="24"/>
    </location>
</feature>
<proteinExistence type="predicted"/>
<dbReference type="SUPFAM" id="SSF69318">
    <property type="entry name" value="Integrin alpha N-terminal domain"/>
    <property type="match status" value="2"/>
</dbReference>
<evidence type="ECO:0000313" key="7">
    <source>
        <dbReference type="EMBL" id="MDC0673122.1"/>
    </source>
</evidence>
<keyword evidence="4" id="KW-0325">Glycoprotein</keyword>
<accession>A0ABT5BG98</accession>
<evidence type="ECO:0000256" key="6">
    <source>
        <dbReference type="SAM" id="SignalP"/>
    </source>
</evidence>
<feature type="compositionally biased region" description="Polar residues" evidence="5">
    <location>
        <begin position="25"/>
        <end position="40"/>
    </location>
</feature>
<keyword evidence="1 6" id="KW-0732">Signal</keyword>
<reference evidence="7 8" key="1">
    <citation type="submission" date="2022-11" db="EMBL/GenBank/DDBJ databases">
        <title>Minimal conservation of predation-associated metabolite biosynthetic gene clusters underscores biosynthetic potential of Myxococcota including descriptions for ten novel species: Archangium lansinium sp. nov., Myxococcus landrumus sp. nov., Nannocystis bai.</title>
        <authorList>
            <person name="Ahearne A."/>
            <person name="Stevens C."/>
            <person name="Dowd S."/>
        </authorList>
    </citation>
    <scope>NUCLEOTIDE SEQUENCE [LARGE SCALE GENOMIC DNA]</scope>
    <source>
        <strain evidence="7 8">NCELM</strain>
    </source>
</reference>
<keyword evidence="3" id="KW-0378">Hydrolase</keyword>
<dbReference type="RefSeq" id="WP_272005675.1">
    <property type="nucleotide sequence ID" value="NZ_JAQNDN010000021.1"/>
</dbReference>
<organism evidence="7 8">
    <name type="scientific">Nannocystis radixulma</name>
    <dbReference type="NCBI Taxonomy" id="2995305"/>
    <lineage>
        <taxon>Bacteria</taxon>
        <taxon>Pseudomonadati</taxon>
        <taxon>Myxococcota</taxon>
        <taxon>Polyangia</taxon>
        <taxon>Nannocystales</taxon>
        <taxon>Nannocystaceae</taxon>
        <taxon>Nannocystis</taxon>
    </lineage>
</organism>
<evidence type="ECO:0000256" key="1">
    <source>
        <dbReference type="ARBA" id="ARBA00022729"/>
    </source>
</evidence>
<dbReference type="InterPro" id="IPR028994">
    <property type="entry name" value="Integrin_alpha_N"/>
</dbReference>
<keyword evidence="2" id="KW-0677">Repeat</keyword>
<keyword evidence="8" id="KW-1185">Reference proteome</keyword>
<comment type="caution">
    <text evidence="7">The sequence shown here is derived from an EMBL/GenBank/DDBJ whole genome shotgun (WGS) entry which is preliminary data.</text>
</comment>
<feature type="compositionally biased region" description="Low complexity" evidence="5">
    <location>
        <begin position="61"/>
        <end position="91"/>
    </location>
</feature>
<dbReference type="Pfam" id="PF01839">
    <property type="entry name" value="FG-GAP"/>
    <property type="match status" value="5"/>
</dbReference>
<dbReference type="InterPro" id="IPR013517">
    <property type="entry name" value="FG-GAP"/>
</dbReference>
<sequence>MHATAIRRISLSLCLALLAGCPDANTTSASEPDTNGSTASEGGLTVSGMMSAGDTIEPVPTSSDTTSTSTNSSSSGETTVVPTTSSTATGVDVGCDDGTLNGGETDVDCGGPCPACAPGQVCVEDDDCATELCVDGVCSEAECLVDGDCPAPDPCQTAWCDPVTRQCGGQPAVDGAACDDGMLCTAPGECSGGVCQARGGLPALSLAAIPPGAGFVIDGIEPGHQFGYKLAAVGDINGDGRDDLVVNANNGWLFEPGEYNPHFVIFGKDDDAPVDLADIVAGIGGYLIHIYQEGTVGDAMPAGDVNGDGIGDIVIGAGGPDLEGVNAGAGRVVVVFGKQDTEDVWLTDVFAGEGGFAIIGELESGQLGSEVGPAGDVNGDGLADVIMAQPNEPGPPDGRVFIVFGGPAQPARKTSQIGSGGFMIANDAVQPGSLGLNVTRTVGDIDGDGLDDVIIGSGGMTGPEVGSGQAHVVYGKADSATVKLSDIQAGVGGFAITGATKYGQLGSCAEGLGDVDGDGVPDFAVSAPYSYSEAVGPGRIYVIHGEPDSPGVDVADLDMGMGGLAIYGQDDEHEFTEFMAVLGDQNGDGRADILAGLHDAYYAGPNSGRAYVAFTPADTTPISADALAAGDGGFVIDAVPYSSFGRVAAGDLNGDGFGDLVLAAYAADENGEDSGRVYVLFGPTCMP</sequence>
<evidence type="ECO:0000313" key="8">
    <source>
        <dbReference type="Proteomes" id="UP001217838"/>
    </source>
</evidence>
<protein>
    <recommendedName>
        <fullName evidence="9">FG-GAP repeat-containing protein</fullName>
    </recommendedName>
</protein>